<dbReference type="InterPro" id="IPR036412">
    <property type="entry name" value="HAD-like_sf"/>
</dbReference>
<evidence type="ECO:0000313" key="2">
    <source>
        <dbReference type="Proteomes" id="UP001319045"/>
    </source>
</evidence>
<sequence>MIKNVVFDFGGVLVQYDFVGFFAKILGSREQGEWFMQNVLPHSINNDMDLEFHNFRYYIEQQQRLWPDYAEALDIFDEHYIDVFTCETEGIRDLILSLKARGYRILGLSNWSSRVYDVIDKFDIFNLIEDSLISKDVHQLKPNKDIYESFLNKFHVKADECVFIDDKPENIEGCKTVGMNGIVFKNSKQLKQELDKLLQSDN</sequence>
<dbReference type="Pfam" id="PF13419">
    <property type="entry name" value="HAD_2"/>
    <property type="match status" value="1"/>
</dbReference>
<dbReference type="PANTHER" id="PTHR43611:SF3">
    <property type="entry name" value="FLAVIN MONONUCLEOTIDE HYDROLASE 1, CHLOROPLATIC"/>
    <property type="match status" value="1"/>
</dbReference>
<dbReference type="SFLD" id="SFLDG01129">
    <property type="entry name" value="C1.5:_HAD__Beta-PGM__Phosphata"/>
    <property type="match status" value="1"/>
</dbReference>
<organism evidence="1 2">
    <name type="scientific">Prevotella herbatica</name>
    <dbReference type="NCBI Taxonomy" id="2801997"/>
    <lineage>
        <taxon>Bacteria</taxon>
        <taxon>Pseudomonadati</taxon>
        <taxon>Bacteroidota</taxon>
        <taxon>Bacteroidia</taxon>
        <taxon>Bacteroidales</taxon>
        <taxon>Prevotellaceae</taxon>
        <taxon>Prevotella</taxon>
    </lineage>
</organism>
<dbReference type="NCBIfam" id="TIGR01509">
    <property type="entry name" value="HAD-SF-IA-v3"/>
    <property type="match status" value="1"/>
</dbReference>
<dbReference type="PANTHER" id="PTHR43611">
    <property type="entry name" value="ALPHA-D-GLUCOSE 1-PHOSPHATE PHOSPHATASE"/>
    <property type="match status" value="1"/>
</dbReference>
<reference evidence="1 2" key="1">
    <citation type="journal article" date="2022" name="Int. J. Syst. Evol. Microbiol.">
        <title>Prevotella herbatica sp. nov., a plant polysaccharide-decomposing anaerobic bacterium isolated from a methanogenic reactor.</title>
        <authorList>
            <person name="Uek A."/>
            <person name="Tonouchi A."/>
            <person name="Kaku N."/>
            <person name="Ueki K."/>
        </authorList>
    </citation>
    <scope>NUCLEOTIDE SEQUENCE [LARGE SCALE GENOMIC DNA]</scope>
    <source>
        <strain evidence="1 2">WR041</strain>
    </source>
</reference>
<name>A0ABM7P0Q7_9BACT</name>
<protein>
    <submittedName>
        <fullName evidence="1">Haloacid dehalogenase</fullName>
    </submittedName>
</protein>
<dbReference type="InterPro" id="IPR041492">
    <property type="entry name" value="HAD_2"/>
</dbReference>
<dbReference type="CDD" id="cd02603">
    <property type="entry name" value="HAD_sEH-N_like"/>
    <property type="match status" value="1"/>
</dbReference>
<dbReference type="Gene3D" id="3.40.50.1000">
    <property type="entry name" value="HAD superfamily/HAD-like"/>
    <property type="match status" value="1"/>
</dbReference>
<accession>A0ABM7P0Q7</accession>
<dbReference type="SFLD" id="SFLDS00003">
    <property type="entry name" value="Haloacid_Dehalogenase"/>
    <property type="match status" value="1"/>
</dbReference>
<keyword evidence="2" id="KW-1185">Reference proteome</keyword>
<dbReference type="EMBL" id="AP024484">
    <property type="protein sequence ID" value="BCS86343.1"/>
    <property type="molecule type" value="Genomic_DNA"/>
</dbReference>
<dbReference type="RefSeq" id="WP_207153904.1">
    <property type="nucleotide sequence ID" value="NZ_AP024484.1"/>
</dbReference>
<gene>
    <name evidence="1" type="ORF">prwr041_22360</name>
</gene>
<dbReference type="InterPro" id="IPR023214">
    <property type="entry name" value="HAD_sf"/>
</dbReference>
<proteinExistence type="predicted"/>
<dbReference type="InterPro" id="IPR006439">
    <property type="entry name" value="HAD-SF_hydro_IA"/>
</dbReference>
<dbReference type="SUPFAM" id="SSF56784">
    <property type="entry name" value="HAD-like"/>
    <property type="match status" value="1"/>
</dbReference>
<evidence type="ECO:0000313" key="1">
    <source>
        <dbReference type="EMBL" id="BCS86343.1"/>
    </source>
</evidence>
<dbReference type="Proteomes" id="UP001319045">
    <property type="component" value="Chromosome"/>
</dbReference>